<dbReference type="GO" id="GO:0051205">
    <property type="term" value="P:protein insertion into membrane"/>
    <property type="evidence" value="ECO:0007669"/>
    <property type="project" value="UniProtKB-UniRule"/>
</dbReference>
<evidence type="ECO:0000313" key="11">
    <source>
        <dbReference type="EMBL" id="QEX17160.1"/>
    </source>
</evidence>
<dbReference type="RefSeq" id="WP_225308663.1">
    <property type="nucleotide sequence ID" value="NZ_CP042906.1"/>
</dbReference>
<dbReference type="PANTHER" id="PTHR12815:SF23">
    <property type="entry name" value="OUTER MEMBRANE PROTEIN ASSEMBLY FACTOR BAMA"/>
    <property type="match status" value="1"/>
</dbReference>
<dbReference type="GO" id="GO:0009279">
    <property type="term" value="C:cell outer membrane"/>
    <property type="evidence" value="ECO:0007669"/>
    <property type="project" value="UniProtKB-SubCell"/>
</dbReference>
<protein>
    <recommendedName>
        <fullName evidence="8 9">Outer membrane protein assembly factor BamA</fullName>
    </recommendedName>
</protein>
<evidence type="ECO:0000256" key="6">
    <source>
        <dbReference type="ARBA" id="ARBA00023136"/>
    </source>
</evidence>
<evidence type="ECO:0000313" key="12">
    <source>
        <dbReference type="Proteomes" id="UP000326202"/>
    </source>
</evidence>
<evidence type="ECO:0000256" key="7">
    <source>
        <dbReference type="ARBA" id="ARBA00023237"/>
    </source>
</evidence>
<keyword evidence="7 8" id="KW-0998">Cell outer membrane</keyword>
<comment type="similarity">
    <text evidence="8">Belongs to the BamA family.</text>
</comment>
<evidence type="ECO:0000256" key="4">
    <source>
        <dbReference type="ARBA" id="ARBA00022729"/>
    </source>
</evidence>
<dbReference type="GO" id="GO:0043165">
    <property type="term" value="P:Gram-negative-bacterium-type cell outer membrane assembly"/>
    <property type="evidence" value="ECO:0007669"/>
    <property type="project" value="UniProtKB-UniRule"/>
</dbReference>
<dbReference type="Proteomes" id="UP000326202">
    <property type="component" value="Chromosome"/>
</dbReference>
<feature type="domain" description="POTRA" evidence="10">
    <location>
        <begin position="357"/>
        <end position="430"/>
    </location>
</feature>
<sequence precursor="true">MRVWCNVFLLALGLLLTGGLLQAVHAQEFFTGEPISDIRVEGNQRIESETVRSYMQISPGDPFEPARIDRALKALFATGLFADVTFQRDGSTLVVVVKENPIINELAFEGNDHIDDKQLQSEVQLRPRTVYTQTRVQEDTKRILELYRRSGRYAATVEPKVIPLDQNRVNLVFEIHEGSLTTVERIDFVGNKAFSDSTLRDQILTKETAFYRFLSSSDIYDPDRLAADQDALTKYYTSNGYADFEVVSAVAELSANLKSFFITFTVDEGDLYNFGKITVESHLKDLEPAALEQYLETSEGDTFDSSAIQKSIDQMTTAIGTLGYAFVKIEPKLERTTDDKGNKIINLTYLVEEGPRVFVNRIDITGNVRTLDKVIRREFRIAEGDAFNSAKLQRTRQRIQNLGFFSKVDITAKPADDPDKIDLNVNVEEQSTGELTFGIGYSTGDGPLGQINLRERNLLGLGYDLRLDFTISGRNSQVNLSFTDPYFLDLPLAAGVDLFRTQTQRDESSFEQSQTGGGLRASYDIQEYLRQTWKYRYTVQDIYNVDNDASIAIQQSKGVSYSSLVGSDLIYDRRDSRFDPRTGYYLQLSNDFSGLGGDVYYSSHQFYAGYYYTFGGDLTASVEGQAGYIHGLFGDSVKIIDSFSLGGSTFRGFKIGGIGPRDLATGDFLGGDIYYVGTFQLAFPFGLPEEYQIRGRVFTDFGSLWNSDLSTGTSVDENVLRVSIGTGITWRSPFGPIAVDLAYPIKKESYDKEEFFRFSVGTRF</sequence>
<comment type="function">
    <text evidence="8">Part of the outer membrane protein assembly complex, which is involved in assembly and insertion of beta-barrel proteins into the outer membrane.</text>
</comment>
<dbReference type="Pfam" id="PF07244">
    <property type="entry name" value="POTRA"/>
    <property type="match status" value="5"/>
</dbReference>
<evidence type="ECO:0000256" key="5">
    <source>
        <dbReference type="ARBA" id="ARBA00022737"/>
    </source>
</evidence>
<dbReference type="NCBIfam" id="TIGR03303">
    <property type="entry name" value="OM_YaeT"/>
    <property type="match status" value="1"/>
</dbReference>
<keyword evidence="12" id="KW-1185">Reference proteome</keyword>
<accession>A0A5J6MLN9</accession>
<reference evidence="11 12" key="1">
    <citation type="submission" date="2019-08" db="EMBL/GenBank/DDBJ databases">
        <title>Hyperibacter terrae gen. nov., sp. nov. and Hyperibacter viscosus sp. nov., two new members in the family Rhodospirillaceae isolated from the rhizosphere of Hypericum perforatum.</title>
        <authorList>
            <person name="Noviana Z."/>
        </authorList>
    </citation>
    <scope>NUCLEOTIDE SEQUENCE [LARGE SCALE GENOMIC DNA]</scope>
    <source>
        <strain evidence="11 12">R5913</strain>
    </source>
</reference>
<feature type="domain" description="POTRA" evidence="10">
    <location>
        <begin position="101"/>
        <end position="178"/>
    </location>
</feature>
<proteinExistence type="inferred from homology"/>
<keyword evidence="6 8" id="KW-0472">Membrane</keyword>
<evidence type="ECO:0000256" key="2">
    <source>
        <dbReference type="ARBA" id="ARBA00022452"/>
    </source>
</evidence>
<evidence type="ECO:0000256" key="1">
    <source>
        <dbReference type="ARBA" id="ARBA00004370"/>
    </source>
</evidence>
<keyword evidence="4 8" id="KW-0732">Signal</keyword>
<comment type="subunit">
    <text evidence="8">Part of the Bam complex.</text>
</comment>
<evidence type="ECO:0000259" key="10">
    <source>
        <dbReference type="PROSITE" id="PS51779"/>
    </source>
</evidence>
<dbReference type="InterPro" id="IPR010827">
    <property type="entry name" value="BamA/TamA_POTRA"/>
</dbReference>
<comment type="subcellular location">
    <subcellularLocation>
        <location evidence="8">Cell outer membrane</location>
    </subcellularLocation>
    <subcellularLocation>
        <location evidence="1">Membrane</location>
    </subcellularLocation>
</comment>
<dbReference type="PIRSF" id="PIRSF006076">
    <property type="entry name" value="OM_assembly_OMP85"/>
    <property type="match status" value="1"/>
</dbReference>
<dbReference type="Pfam" id="PF01103">
    <property type="entry name" value="Omp85"/>
    <property type="match status" value="1"/>
</dbReference>
<dbReference type="InterPro" id="IPR000184">
    <property type="entry name" value="Bac_surfAg_D15"/>
</dbReference>
<organism evidence="11 12">
    <name type="scientific">Hypericibacter terrae</name>
    <dbReference type="NCBI Taxonomy" id="2602015"/>
    <lineage>
        <taxon>Bacteria</taxon>
        <taxon>Pseudomonadati</taxon>
        <taxon>Pseudomonadota</taxon>
        <taxon>Alphaproteobacteria</taxon>
        <taxon>Rhodospirillales</taxon>
        <taxon>Dongiaceae</taxon>
        <taxon>Hypericibacter</taxon>
    </lineage>
</organism>
<dbReference type="InterPro" id="IPR023707">
    <property type="entry name" value="OM_assembly_BamA"/>
</dbReference>
<dbReference type="EMBL" id="CP042906">
    <property type="protein sequence ID" value="QEX17160.1"/>
    <property type="molecule type" value="Genomic_DNA"/>
</dbReference>
<gene>
    <name evidence="8 11" type="primary">bamA</name>
    <name evidence="11" type="ORF">FRZ44_24560</name>
</gene>
<feature type="domain" description="POTRA" evidence="10">
    <location>
        <begin position="181"/>
        <end position="269"/>
    </location>
</feature>
<dbReference type="PROSITE" id="PS51779">
    <property type="entry name" value="POTRA"/>
    <property type="match status" value="4"/>
</dbReference>
<dbReference type="AlphaFoldDB" id="A0A5J6MLN9"/>
<dbReference type="InterPro" id="IPR034746">
    <property type="entry name" value="POTRA"/>
</dbReference>
<evidence type="ECO:0000256" key="9">
    <source>
        <dbReference type="NCBIfam" id="TIGR03303"/>
    </source>
</evidence>
<keyword evidence="5 8" id="KW-0677">Repeat</keyword>
<dbReference type="Gene3D" id="3.10.20.310">
    <property type="entry name" value="membrane protein fhac"/>
    <property type="match status" value="5"/>
</dbReference>
<feature type="chain" id="PRO_5023977285" description="Outer membrane protein assembly factor BamA" evidence="8">
    <location>
        <begin position="27"/>
        <end position="764"/>
    </location>
</feature>
<dbReference type="KEGG" id="htq:FRZ44_24560"/>
<dbReference type="InterPro" id="IPR039910">
    <property type="entry name" value="D15-like"/>
</dbReference>
<keyword evidence="2 8" id="KW-1134">Transmembrane beta strand</keyword>
<dbReference type="Gene3D" id="2.40.160.50">
    <property type="entry name" value="membrane protein fhac: a member of the omp85/tpsb transporter family"/>
    <property type="match status" value="1"/>
</dbReference>
<dbReference type="HAMAP" id="MF_01430">
    <property type="entry name" value="OM_assembly_BamA"/>
    <property type="match status" value="1"/>
</dbReference>
<feature type="signal peptide" evidence="8">
    <location>
        <begin position="1"/>
        <end position="26"/>
    </location>
</feature>
<feature type="domain" description="POTRA" evidence="10">
    <location>
        <begin position="33"/>
        <end position="100"/>
    </location>
</feature>
<dbReference type="PANTHER" id="PTHR12815">
    <property type="entry name" value="SORTING AND ASSEMBLY MACHINERY SAMM50 PROTEIN FAMILY MEMBER"/>
    <property type="match status" value="1"/>
</dbReference>
<name>A0A5J6MLN9_9PROT</name>
<evidence type="ECO:0000256" key="3">
    <source>
        <dbReference type="ARBA" id="ARBA00022692"/>
    </source>
</evidence>
<evidence type="ECO:0000256" key="8">
    <source>
        <dbReference type="HAMAP-Rule" id="MF_01430"/>
    </source>
</evidence>
<keyword evidence="3 8" id="KW-0812">Transmembrane</keyword>